<dbReference type="EMBL" id="CM038913">
    <property type="protein sequence ID" value="KAH9558152.1"/>
    <property type="molecule type" value="Genomic_DNA"/>
</dbReference>
<reference evidence="2" key="1">
    <citation type="journal article" date="2022" name="New Phytol.">
        <title>Phylogenomic structure and speciation in an emerging model: the Sphagnum magellanicum complex (Bryophyta).</title>
        <authorList>
            <person name="Shaw A.J."/>
            <person name="Piatkowski B."/>
            <person name="Duffy A.M."/>
            <person name="Aguero B."/>
            <person name="Imwattana K."/>
            <person name="Nieto-Lugilde M."/>
            <person name="Healey A."/>
            <person name="Weston D.J."/>
            <person name="Patel M.N."/>
            <person name="Schmutz J."/>
            <person name="Grimwood J."/>
            <person name="Yavitt J.B."/>
            <person name="Hassel K."/>
            <person name="Stenoien H.K."/>
            <person name="Flatberg K.I."/>
            <person name="Bickford C.P."/>
            <person name="Hicks K.A."/>
        </authorList>
    </citation>
    <scope>NUCLEOTIDE SEQUENCE [LARGE SCALE GENOMIC DNA]</scope>
</reference>
<evidence type="ECO:0000313" key="1">
    <source>
        <dbReference type="EMBL" id="KAH9558152.1"/>
    </source>
</evidence>
<proteinExistence type="predicted"/>
<protein>
    <submittedName>
        <fullName evidence="1">Uncharacterized protein</fullName>
    </submittedName>
</protein>
<name>A0ACB8HPI1_9BRYO</name>
<organism evidence="1 2">
    <name type="scientific">Sphagnum magellanicum</name>
    <dbReference type="NCBI Taxonomy" id="128215"/>
    <lineage>
        <taxon>Eukaryota</taxon>
        <taxon>Viridiplantae</taxon>
        <taxon>Streptophyta</taxon>
        <taxon>Embryophyta</taxon>
        <taxon>Bryophyta</taxon>
        <taxon>Sphagnophytina</taxon>
        <taxon>Sphagnopsida</taxon>
        <taxon>Sphagnales</taxon>
        <taxon>Sphagnaceae</taxon>
        <taxon>Sphagnum</taxon>
    </lineage>
</organism>
<keyword evidence="2" id="KW-1185">Reference proteome</keyword>
<dbReference type="Proteomes" id="UP000828922">
    <property type="component" value="Linkage Group LG07"/>
</dbReference>
<accession>A0ACB8HPI1</accession>
<evidence type="ECO:0000313" key="2">
    <source>
        <dbReference type="Proteomes" id="UP000828922"/>
    </source>
</evidence>
<comment type="caution">
    <text evidence="1">The sequence shown here is derived from an EMBL/GenBank/DDBJ whole genome shotgun (WGS) entry which is preliminary data.</text>
</comment>
<gene>
    <name evidence="1" type="ORF">CY35_07G122100</name>
</gene>
<sequence>MGCFNSKGYDNDIPQHATARSDNKHLIGSHDTDAWGPPVPLRSASTHKSGQLLLQEQQKRSISTTTIGNKVKKITTTTPASIQRSKSRSEVPAATNPKPRQAAPNAAIIDGEDQQEEAGNKPAVGFVPKVKTTHNRSSKSGILYQNTPYSKTHADGIPALSELDLDVDDDALHLPIGSSPFDLQTNGSRQLRVLAGSFDLHYSVLTQRGYYPEALEKANQDSFCVRPEFGGDPSTHFFGVFDGHGEFGAHCSQFVKKHLCENLLKDPHYPTDVVQAYHSSFLATNAQLHRYNKVDDSMSGTTAITVLVRGRKIYVANVGDSRAVLAVRRGKKLIAKDISSDQTPYRADECARVKLSGARVMTLDQLEGLKDPNVQCWGGEGHDDGDPPRLWVANGMYPGTAFTRSIGDSVAEQIGVSAVPEVLVVELRRKHSFFVIASDGVFEFLSSQAVVDMVARYKNPKDACAAVVAEAYRLWLQYETRTDDITIIVVHIDGLKDIKAEKLQSTDMDPQQFMQIVPYDAVNGVELPKKQRPARMLSRARLRAIEASLDHDTPWVPSDPHAKTPGEEAHIERAMQGNFLFQSLTEDQRHTLCGCMKRMDVCAGDIIIKQGSEGDLFYIVESGDFEVLVSQDGAKGDKDLGAVVHQYDATMSPCFGELALMYTKPGQATVRAVTDGSLWTLEREAFRGVLLMRFSNRPSLKFLHSLEILSKLSLSQLHCLANAVTKVPFTDGETIVEKDEKLDMFYMVQKGHVKITYHSNAKELSQKEMSLPRGKSERLVKKATSGRGAEDAEEGEHAVRCFGEWVLLDMPPQAITAVASGDVECWAISREAFEGAVGPLSVFSKGEKRHKEKTSTLKKKQLVDARAFRKITLKDLDWQETVYLTDCCEVGVVLCKNTEEFVSMKRFQRKKVQRLGRESQVLLERFIIRRLQPSPFVPHLLATLSDDDSVALVLNCVLAGPLALLLHCPLDEVSARYMAASVVLAIELLHKDGVAYRGISPDVLMVDRKGRLQLVDFRFAKEMSNERTFTICGMADFLAPEIIKGQGHSLAADWWAVGVLLFFMLQNELPFGSWRDNELDIFAKIARRQLVFPSSLSGKVVDLIDKLLMVDESKRLGCGSQGVDEIKDHPWFNGVDWDALLDCRVEPPLEICTRLENALRFEHTSDSPQVLNSQQEDTANTLWLDGW</sequence>